<dbReference type="InterPro" id="IPR016709">
    <property type="entry name" value="HadA-like"/>
</dbReference>
<sequence length="161" mass="17545">MRNDRLEAMTIYPDLQGRSYPAAEVYDVGREKIREFARAVKATHPAHFDVDAAKALGHGDLVAPPTFAIIIAQRADAQLIEDPEAGIDFSRVVHADQRFIHHRPIFAGDRLVAELHVDGVRAMGGGAMITTRSEIFALGADDSREPVTTTSSSILVRGEGQ</sequence>
<organism evidence="3 4">
    <name type="scientific">Pseudarthrobacter polychromogenes</name>
    <dbReference type="NCBI Taxonomy" id="1676"/>
    <lineage>
        <taxon>Bacteria</taxon>
        <taxon>Bacillati</taxon>
        <taxon>Actinomycetota</taxon>
        <taxon>Actinomycetes</taxon>
        <taxon>Micrococcales</taxon>
        <taxon>Micrococcaceae</taxon>
        <taxon>Pseudarthrobacter</taxon>
    </lineage>
</organism>
<dbReference type="PIRSF" id="PIRSF018072">
    <property type="entry name" value="UCP018072"/>
    <property type="match status" value="1"/>
</dbReference>
<comment type="similarity">
    <text evidence="1">Belongs to the UPF0336 family.</text>
</comment>
<dbReference type="Pfam" id="PF13452">
    <property type="entry name" value="FAS1_DH_region"/>
    <property type="match status" value="1"/>
</dbReference>
<dbReference type="InterPro" id="IPR029069">
    <property type="entry name" value="HotDog_dom_sf"/>
</dbReference>
<feature type="domain" description="FAS1-like dehydratase" evidence="2">
    <location>
        <begin position="17"/>
        <end position="135"/>
    </location>
</feature>
<gene>
    <name evidence="3" type="ORF">GCM10011577_12680</name>
</gene>
<dbReference type="CDD" id="cd03441">
    <property type="entry name" value="R_hydratase_like"/>
    <property type="match status" value="1"/>
</dbReference>
<keyword evidence="4" id="KW-1185">Reference proteome</keyword>
<evidence type="ECO:0000313" key="4">
    <source>
        <dbReference type="Proteomes" id="UP000596938"/>
    </source>
</evidence>
<dbReference type="InterPro" id="IPR039569">
    <property type="entry name" value="FAS1-like_DH_region"/>
</dbReference>
<comment type="caution">
    <text evidence="3">The sequence shown here is derived from an EMBL/GenBank/DDBJ whole genome shotgun (WGS) entry which is preliminary data.</text>
</comment>
<dbReference type="Proteomes" id="UP000596938">
    <property type="component" value="Unassembled WGS sequence"/>
</dbReference>
<proteinExistence type="inferred from homology"/>
<reference evidence="4" key="1">
    <citation type="journal article" date="2019" name="Int. J. Syst. Evol. Microbiol.">
        <title>The Global Catalogue of Microorganisms (GCM) 10K type strain sequencing project: providing services to taxonomists for standard genome sequencing and annotation.</title>
        <authorList>
            <consortium name="The Broad Institute Genomics Platform"/>
            <consortium name="The Broad Institute Genome Sequencing Center for Infectious Disease"/>
            <person name="Wu L."/>
            <person name="Ma J."/>
        </authorList>
    </citation>
    <scope>NUCLEOTIDE SEQUENCE [LARGE SCALE GENOMIC DNA]</scope>
    <source>
        <strain evidence="4">CGMCC 1.1927</strain>
    </source>
</reference>
<dbReference type="SUPFAM" id="SSF54637">
    <property type="entry name" value="Thioesterase/thiol ester dehydrase-isomerase"/>
    <property type="match status" value="1"/>
</dbReference>
<name>A0ABQ1XGI0_9MICC</name>
<dbReference type="Gene3D" id="3.10.129.10">
    <property type="entry name" value="Hotdog Thioesterase"/>
    <property type="match status" value="1"/>
</dbReference>
<dbReference type="EMBL" id="BMKU01000003">
    <property type="protein sequence ID" value="GGG91541.1"/>
    <property type="molecule type" value="Genomic_DNA"/>
</dbReference>
<evidence type="ECO:0000256" key="1">
    <source>
        <dbReference type="HAMAP-Rule" id="MF_00799"/>
    </source>
</evidence>
<evidence type="ECO:0000313" key="3">
    <source>
        <dbReference type="EMBL" id="GGG91541.1"/>
    </source>
</evidence>
<dbReference type="PANTHER" id="PTHR43437:SF3">
    <property type="entry name" value="HYDROXYACYL-THIOESTER DEHYDRATASE TYPE 2, MITOCHONDRIAL"/>
    <property type="match status" value="1"/>
</dbReference>
<dbReference type="HAMAP" id="MF_00799">
    <property type="entry name" value="UPF0336"/>
    <property type="match status" value="1"/>
</dbReference>
<protein>
    <recommendedName>
        <fullName evidence="1">UPF0336 protein GCM10011577_12680</fullName>
    </recommendedName>
</protein>
<accession>A0ABQ1XGI0</accession>
<dbReference type="InterPro" id="IPR050965">
    <property type="entry name" value="UPF0336/Enoyl-CoA_hydratase"/>
</dbReference>
<evidence type="ECO:0000259" key="2">
    <source>
        <dbReference type="Pfam" id="PF13452"/>
    </source>
</evidence>
<dbReference type="PANTHER" id="PTHR43437">
    <property type="entry name" value="HYDROXYACYL-THIOESTER DEHYDRATASE TYPE 2, MITOCHONDRIAL-RELATED"/>
    <property type="match status" value="1"/>
</dbReference>